<dbReference type="GO" id="GO:0006310">
    <property type="term" value="P:DNA recombination"/>
    <property type="evidence" value="ECO:0007669"/>
    <property type="project" value="UniProtKB-KW"/>
</dbReference>
<gene>
    <name evidence="6" type="ORF">FJR03_10515</name>
</gene>
<keyword evidence="4" id="KW-0233">DNA recombination</keyword>
<dbReference type="GO" id="GO:0003677">
    <property type="term" value="F:DNA binding"/>
    <property type="evidence" value="ECO:0007669"/>
    <property type="project" value="UniProtKB-KW"/>
</dbReference>
<evidence type="ECO:0000256" key="1">
    <source>
        <dbReference type="ARBA" id="ARBA00008857"/>
    </source>
</evidence>
<dbReference type="InterPro" id="IPR011010">
    <property type="entry name" value="DNA_brk_join_enz"/>
</dbReference>
<evidence type="ECO:0000256" key="2">
    <source>
        <dbReference type="ARBA" id="ARBA00022908"/>
    </source>
</evidence>
<dbReference type="RefSeq" id="WP_193113464.1">
    <property type="nucleotide sequence ID" value="NZ_CP041165.1"/>
</dbReference>
<dbReference type="AlphaFoldDB" id="A0A7M1AXJ0"/>
<evidence type="ECO:0000256" key="4">
    <source>
        <dbReference type="ARBA" id="ARBA00023172"/>
    </source>
</evidence>
<keyword evidence="7" id="KW-1185">Reference proteome</keyword>
<feature type="domain" description="Tyr recombinase" evidence="5">
    <location>
        <begin position="159"/>
        <end position="352"/>
    </location>
</feature>
<dbReference type="Gene3D" id="1.10.150.130">
    <property type="match status" value="1"/>
</dbReference>
<dbReference type="InterPro" id="IPR050808">
    <property type="entry name" value="Phage_Integrase"/>
</dbReference>
<dbReference type="InterPro" id="IPR013762">
    <property type="entry name" value="Integrase-like_cat_sf"/>
</dbReference>
<dbReference type="PROSITE" id="PS51898">
    <property type="entry name" value="TYR_RECOMBINASE"/>
    <property type="match status" value="1"/>
</dbReference>
<dbReference type="KEGG" id="smax:FJR03_10515"/>
<dbReference type="Pfam" id="PF14659">
    <property type="entry name" value="Phage_int_SAM_3"/>
    <property type="match status" value="1"/>
</dbReference>
<sequence length="357" mass="41732">MASFYAKNNKLYLSIYHKEQRIIKPTGLDDNAKNRKLVKNDLLPNVLFQIQTGQIDISPKGEVKTVKDYAELFLKSKRVLVKESTYIRYESIINNQILPTFGKRAIDSIKLSEIKRWFNYWIEERSSATAIYIANTFSAIFQEAFYDEAIEKNPFQYIKRPKKVQGEAQPFEKEVMLQIIQSASGWFQNFLALSFFTGLRTGEAVALKWSDVDFNSQELEVKRSRRYGKDITPKTQKSVRTVPIFDELLPYLESQRELTKDSESEYVFLTRLGTPFNDGNRIRDFHWKKLLKELKLPYQRLYDTRSTFATMMLSSGKFSINQVAQMMGHTNIEMLIHKYNKFIPSEVKKIDKSIGIL</sequence>
<evidence type="ECO:0000313" key="6">
    <source>
        <dbReference type="EMBL" id="QOP42144.1"/>
    </source>
</evidence>
<evidence type="ECO:0000259" key="5">
    <source>
        <dbReference type="PROSITE" id="PS51898"/>
    </source>
</evidence>
<dbReference type="PANTHER" id="PTHR30629:SF2">
    <property type="entry name" value="PROPHAGE INTEGRASE INTS-RELATED"/>
    <property type="match status" value="1"/>
</dbReference>
<dbReference type="CDD" id="cd01189">
    <property type="entry name" value="INT_ICEBs1_C_like"/>
    <property type="match status" value="1"/>
</dbReference>
<dbReference type="Proteomes" id="UP000593910">
    <property type="component" value="Chromosome"/>
</dbReference>
<dbReference type="InterPro" id="IPR010998">
    <property type="entry name" value="Integrase_recombinase_N"/>
</dbReference>
<accession>A0A7M1AXJ0</accession>
<comment type="similarity">
    <text evidence="1">Belongs to the 'phage' integrase family.</text>
</comment>
<dbReference type="Gene3D" id="1.10.443.10">
    <property type="entry name" value="Intergrase catalytic core"/>
    <property type="match status" value="1"/>
</dbReference>
<name>A0A7M1AXJ0_9BACT</name>
<organism evidence="6 7">
    <name type="scientific">Sulfurimonas marina</name>
    <dbReference type="NCBI Taxonomy" id="2590551"/>
    <lineage>
        <taxon>Bacteria</taxon>
        <taxon>Pseudomonadati</taxon>
        <taxon>Campylobacterota</taxon>
        <taxon>Epsilonproteobacteria</taxon>
        <taxon>Campylobacterales</taxon>
        <taxon>Sulfurimonadaceae</taxon>
        <taxon>Sulfurimonas</taxon>
    </lineage>
</organism>
<evidence type="ECO:0000256" key="3">
    <source>
        <dbReference type="ARBA" id="ARBA00023125"/>
    </source>
</evidence>
<dbReference type="GO" id="GO:0015074">
    <property type="term" value="P:DNA integration"/>
    <property type="evidence" value="ECO:0007669"/>
    <property type="project" value="UniProtKB-KW"/>
</dbReference>
<dbReference type="PANTHER" id="PTHR30629">
    <property type="entry name" value="PROPHAGE INTEGRASE"/>
    <property type="match status" value="1"/>
</dbReference>
<evidence type="ECO:0000313" key="7">
    <source>
        <dbReference type="Proteomes" id="UP000593910"/>
    </source>
</evidence>
<keyword evidence="2" id="KW-0229">DNA integration</keyword>
<proteinExistence type="inferred from homology"/>
<reference evidence="6 7" key="1">
    <citation type="submission" date="2019-06" db="EMBL/GenBank/DDBJ databases">
        <title>Sulfurimonas gotlandica sp. nov., a chemoautotrophic and psychrotolerant epsilonproteobacterium isolated from a pelagic redoxcline, and an emended description of the genus Sulfurimonas.</title>
        <authorList>
            <person name="Wang S."/>
            <person name="Jiang L."/>
            <person name="Shao Z."/>
        </authorList>
    </citation>
    <scope>NUCLEOTIDE SEQUENCE [LARGE SCALE GENOMIC DNA]</scope>
    <source>
        <strain evidence="6 7">B2</strain>
    </source>
</reference>
<protein>
    <submittedName>
        <fullName evidence="6">Site-specific integrase</fullName>
    </submittedName>
</protein>
<dbReference type="InterPro" id="IPR002104">
    <property type="entry name" value="Integrase_catalytic"/>
</dbReference>
<dbReference type="SUPFAM" id="SSF56349">
    <property type="entry name" value="DNA breaking-rejoining enzymes"/>
    <property type="match status" value="1"/>
</dbReference>
<dbReference type="Pfam" id="PF00589">
    <property type="entry name" value="Phage_integrase"/>
    <property type="match status" value="1"/>
</dbReference>
<dbReference type="EMBL" id="CP041165">
    <property type="protein sequence ID" value="QOP42144.1"/>
    <property type="molecule type" value="Genomic_DNA"/>
</dbReference>
<dbReference type="InterPro" id="IPR004107">
    <property type="entry name" value="Integrase_SAM-like_N"/>
</dbReference>
<keyword evidence="3" id="KW-0238">DNA-binding</keyword>